<name>A0AAD6RFC6_9ROSI</name>
<sequence length="64" mass="7088">MEFANLEGLRQDGRRLMEMRKLKAQVGVVAKADGWLNTKVIAAASETFKRSGSNLIGESYQGRC</sequence>
<evidence type="ECO:0000313" key="2">
    <source>
        <dbReference type="Proteomes" id="UP001164929"/>
    </source>
</evidence>
<dbReference type="AlphaFoldDB" id="A0AAD6RFC6"/>
<accession>A0AAD6RFC6</accession>
<dbReference type="Proteomes" id="UP001164929">
    <property type="component" value="Chromosome 2"/>
</dbReference>
<evidence type="ECO:0000313" key="1">
    <source>
        <dbReference type="EMBL" id="KAJ7007789.1"/>
    </source>
</evidence>
<dbReference type="InterPro" id="IPR020568">
    <property type="entry name" value="Ribosomal_Su5_D2-typ_SF"/>
</dbReference>
<organism evidence="1 2">
    <name type="scientific">Populus alba x Populus x berolinensis</name>
    <dbReference type="NCBI Taxonomy" id="444605"/>
    <lineage>
        <taxon>Eukaryota</taxon>
        <taxon>Viridiplantae</taxon>
        <taxon>Streptophyta</taxon>
        <taxon>Embryophyta</taxon>
        <taxon>Tracheophyta</taxon>
        <taxon>Spermatophyta</taxon>
        <taxon>Magnoliopsida</taxon>
        <taxon>eudicotyledons</taxon>
        <taxon>Gunneridae</taxon>
        <taxon>Pentapetalae</taxon>
        <taxon>rosids</taxon>
        <taxon>fabids</taxon>
        <taxon>Malpighiales</taxon>
        <taxon>Salicaceae</taxon>
        <taxon>Saliceae</taxon>
        <taxon>Populus</taxon>
    </lineage>
</organism>
<dbReference type="EMBL" id="JAQIZT010000002">
    <property type="protein sequence ID" value="KAJ7007789.1"/>
    <property type="molecule type" value="Genomic_DNA"/>
</dbReference>
<comment type="caution">
    <text evidence="1">The sequence shown here is derived from an EMBL/GenBank/DDBJ whole genome shotgun (WGS) entry which is preliminary data.</text>
</comment>
<protein>
    <submittedName>
        <fullName evidence="1">Exosome complex component RRP41</fullName>
    </submittedName>
</protein>
<keyword evidence="2" id="KW-1185">Reference proteome</keyword>
<proteinExistence type="predicted"/>
<reference evidence="1" key="1">
    <citation type="journal article" date="2023" name="Mol. Ecol. Resour.">
        <title>Chromosome-level genome assembly of a triploid poplar Populus alba 'Berolinensis'.</title>
        <authorList>
            <person name="Chen S."/>
            <person name="Yu Y."/>
            <person name="Wang X."/>
            <person name="Wang S."/>
            <person name="Zhang T."/>
            <person name="Zhou Y."/>
            <person name="He R."/>
            <person name="Meng N."/>
            <person name="Wang Y."/>
            <person name="Liu W."/>
            <person name="Liu Z."/>
            <person name="Liu J."/>
            <person name="Guo Q."/>
            <person name="Huang H."/>
            <person name="Sederoff R.R."/>
            <person name="Wang G."/>
            <person name="Qu G."/>
            <person name="Chen S."/>
        </authorList>
    </citation>
    <scope>NUCLEOTIDE SEQUENCE</scope>
    <source>
        <strain evidence="1">SC-2020</strain>
    </source>
</reference>
<dbReference type="Gene3D" id="3.30.230.70">
    <property type="entry name" value="GHMP Kinase, N-terminal domain"/>
    <property type="match status" value="1"/>
</dbReference>
<dbReference type="InterPro" id="IPR027408">
    <property type="entry name" value="PNPase/RNase_PH_dom_sf"/>
</dbReference>
<dbReference type="SUPFAM" id="SSF54211">
    <property type="entry name" value="Ribosomal protein S5 domain 2-like"/>
    <property type="match status" value="1"/>
</dbReference>
<gene>
    <name evidence="1" type="ORF">NC653_006732</name>
</gene>